<proteinExistence type="predicted"/>
<feature type="domain" description="ChrR-like cupin" evidence="1">
    <location>
        <begin position="104"/>
        <end position="190"/>
    </location>
</feature>
<dbReference type="Gene3D" id="1.10.10.1320">
    <property type="entry name" value="Anti-sigma factor, zinc-finger domain"/>
    <property type="match status" value="1"/>
</dbReference>
<dbReference type="SUPFAM" id="SSF51182">
    <property type="entry name" value="RmlC-like cupins"/>
    <property type="match status" value="1"/>
</dbReference>
<dbReference type="RefSeq" id="WP_275631580.1">
    <property type="nucleotide sequence ID" value="NZ_JARGYD010000002.1"/>
</dbReference>
<dbReference type="EMBL" id="JBHRTB010000010">
    <property type="protein sequence ID" value="MFC3142186.1"/>
    <property type="molecule type" value="Genomic_DNA"/>
</dbReference>
<dbReference type="Gene3D" id="2.60.120.10">
    <property type="entry name" value="Jelly Rolls"/>
    <property type="match status" value="1"/>
</dbReference>
<evidence type="ECO:0000313" key="3">
    <source>
        <dbReference type="Proteomes" id="UP001595632"/>
    </source>
</evidence>
<reference evidence="3" key="1">
    <citation type="journal article" date="2019" name="Int. J. Syst. Evol. Microbiol.">
        <title>The Global Catalogue of Microorganisms (GCM) 10K type strain sequencing project: providing services to taxonomists for standard genome sequencing and annotation.</title>
        <authorList>
            <consortium name="The Broad Institute Genomics Platform"/>
            <consortium name="The Broad Institute Genome Sequencing Center for Infectious Disease"/>
            <person name="Wu L."/>
            <person name="Ma J."/>
        </authorList>
    </citation>
    <scope>NUCLEOTIDE SEQUENCE [LARGE SCALE GENOMIC DNA]</scope>
    <source>
        <strain evidence="3">KCTC 52366</strain>
    </source>
</reference>
<accession>A0ABV7GNZ1</accession>
<name>A0ABV7GNZ1_9RHOB</name>
<organism evidence="2 3">
    <name type="scientific">Psychromarinibacter halotolerans</name>
    <dbReference type="NCBI Taxonomy" id="1775175"/>
    <lineage>
        <taxon>Bacteria</taxon>
        <taxon>Pseudomonadati</taxon>
        <taxon>Pseudomonadota</taxon>
        <taxon>Alphaproteobacteria</taxon>
        <taxon>Rhodobacterales</taxon>
        <taxon>Paracoccaceae</taxon>
        <taxon>Psychromarinibacter</taxon>
    </lineage>
</organism>
<dbReference type="NCBIfam" id="TIGR02451">
    <property type="entry name" value="anti_sig_ChrR"/>
    <property type="match status" value="1"/>
</dbReference>
<dbReference type="InterPro" id="IPR011051">
    <property type="entry name" value="RmlC_Cupin_sf"/>
</dbReference>
<dbReference type="Pfam" id="PF12973">
    <property type="entry name" value="Cupin_7"/>
    <property type="match status" value="1"/>
</dbReference>
<dbReference type="Proteomes" id="UP001595632">
    <property type="component" value="Unassembled WGS sequence"/>
</dbReference>
<dbReference type="InterPro" id="IPR012807">
    <property type="entry name" value="Anti-sigma_ChrR"/>
</dbReference>
<protein>
    <submittedName>
        <fullName evidence="2">ChrR family anti-sigma-E factor</fullName>
    </submittedName>
</protein>
<dbReference type="InterPro" id="IPR014710">
    <property type="entry name" value="RmlC-like_jellyroll"/>
</dbReference>
<gene>
    <name evidence="2" type="ORF">ACFOGP_05670</name>
</gene>
<comment type="caution">
    <text evidence="2">The sequence shown here is derived from an EMBL/GenBank/DDBJ whole genome shotgun (WGS) entry which is preliminary data.</text>
</comment>
<dbReference type="InterPro" id="IPR025979">
    <property type="entry name" value="ChrR-like_cupin_dom"/>
</dbReference>
<evidence type="ECO:0000259" key="1">
    <source>
        <dbReference type="Pfam" id="PF12973"/>
    </source>
</evidence>
<dbReference type="InterPro" id="IPR041916">
    <property type="entry name" value="Anti_sigma_zinc_sf"/>
</dbReference>
<dbReference type="CDD" id="cd20301">
    <property type="entry name" value="cupin_ChrR"/>
    <property type="match status" value="1"/>
</dbReference>
<sequence>MTQIVHHVPERLLVAYAAGTLPQAFSLVVAAHVSMCDQCRAALEAHHAVGGALLEDEPKSDLSERLKADLMSRLDDAVPDEPVYRREGPFPAPVVAAMQGRGPRWTKLGGGVKQSILSADATGSVRLLSIPGGQAVPDHTHGGLELTLVLQGAFADETGRFGAGDLEVANDDLEHKPIAEAGPDCICLAATDAPLRFRALVPRLLQPLFRI</sequence>
<keyword evidence="3" id="KW-1185">Reference proteome</keyword>
<evidence type="ECO:0000313" key="2">
    <source>
        <dbReference type="EMBL" id="MFC3142186.1"/>
    </source>
</evidence>